<dbReference type="KEGG" id="pstu:UIB01_22595"/>
<keyword evidence="1" id="KW-0614">Plasmid</keyword>
<protein>
    <submittedName>
        <fullName evidence="1">Uncharacterized protein</fullName>
    </submittedName>
</protein>
<geneLocation type="plasmid" evidence="1 2">
    <name>pLIB119</name>
</geneLocation>
<gene>
    <name evidence="1" type="ORF">UIB01_22595</name>
</gene>
<sequence>MLIMQTELVHAGQIRPGDTTLREGAQGEIREQVLAVSQRKFFVTFRVSCAGKEYDMTERTSKIVRRFARFCRCGRVG</sequence>
<dbReference type="EMBL" id="CP007510">
    <property type="protein sequence ID" value="AHY45266.1"/>
    <property type="molecule type" value="Genomic_DNA"/>
</dbReference>
<reference evidence="1 2" key="1">
    <citation type="submission" date="2014-03" db="EMBL/GenBank/DDBJ databases">
        <title>Complete genome sequence of Pseudomonas stutzeri 19SMN4.</title>
        <authorList>
            <person name="Brunet-Galmes I."/>
            <person name="Nogales B."/>
            <person name="Busquets A."/>
            <person name="Pena A."/>
            <person name="Gomila M."/>
            <person name="Garcia-Valdes E."/>
            <person name="Lalucat J."/>
            <person name="Bennasar A."/>
            <person name="Bosch R."/>
        </authorList>
    </citation>
    <scope>NUCLEOTIDE SEQUENCE [LARGE SCALE GENOMIC DNA]</scope>
    <source>
        <strain evidence="1 2">19SMN4</strain>
        <plasmid evidence="2">Plasmid pLIB119</plasmid>
    </source>
</reference>
<dbReference type="Proteomes" id="UP000025238">
    <property type="component" value="Plasmid pLIB119"/>
</dbReference>
<proteinExistence type="predicted"/>
<evidence type="ECO:0000313" key="2">
    <source>
        <dbReference type="Proteomes" id="UP000025238"/>
    </source>
</evidence>
<dbReference type="PATRIC" id="fig|316.97.peg.4527"/>
<evidence type="ECO:0000313" key="1">
    <source>
        <dbReference type="EMBL" id="AHY45266.1"/>
    </source>
</evidence>
<accession>A0A023WZ73</accession>
<dbReference type="AlphaFoldDB" id="A0A023WZ73"/>
<name>A0A023WZ73_STUST</name>
<organism evidence="1 2">
    <name type="scientific">Stutzerimonas stutzeri</name>
    <name type="common">Pseudomonas stutzeri</name>
    <dbReference type="NCBI Taxonomy" id="316"/>
    <lineage>
        <taxon>Bacteria</taxon>
        <taxon>Pseudomonadati</taxon>
        <taxon>Pseudomonadota</taxon>
        <taxon>Gammaproteobacteria</taxon>
        <taxon>Pseudomonadales</taxon>
        <taxon>Pseudomonadaceae</taxon>
        <taxon>Stutzerimonas</taxon>
    </lineage>
</organism>